<dbReference type="GeneID" id="105900267"/>
<keyword evidence="15" id="KW-1185">Reference proteome</keyword>
<dbReference type="Gene3D" id="2.30.30.1190">
    <property type="match status" value="1"/>
</dbReference>
<dbReference type="Pfam" id="PF01585">
    <property type="entry name" value="G-patch"/>
    <property type="match status" value="1"/>
</dbReference>
<dbReference type="PROSITE" id="PS50174">
    <property type="entry name" value="G_PATCH"/>
    <property type="match status" value="1"/>
</dbReference>
<dbReference type="GO" id="GO:0005634">
    <property type="term" value="C:nucleus"/>
    <property type="evidence" value="ECO:0007669"/>
    <property type="project" value="UniProtKB-SubCell"/>
</dbReference>
<dbReference type="Pfam" id="PF18044">
    <property type="entry name" value="zf-CCCH_4"/>
    <property type="match status" value="1"/>
</dbReference>
<evidence type="ECO:0000256" key="12">
    <source>
        <dbReference type="SAM" id="MobiDB-lite"/>
    </source>
</evidence>
<protein>
    <recommendedName>
        <fullName evidence="2">Zinc finger CCCH-type with G patch domain-containing protein</fullName>
    </recommendedName>
</protein>
<feature type="domain" description="C3H1-type" evidence="13">
    <location>
        <begin position="197"/>
        <end position="223"/>
    </location>
</feature>
<dbReference type="AlphaFoldDB" id="A0A6P3VWM5"/>
<evidence type="ECO:0000256" key="7">
    <source>
        <dbReference type="ARBA" id="ARBA00023015"/>
    </source>
</evidence>
<evidence type="ECO:0000256" key="10">
    <source>
        <dbReference type="ARBA" id="ARBA00023242"/>
    </source>
</evidence>
<dbReference type="KEGG" id="char:105900267"/>
<dbReference type="CDD" id="cd20384">
    <property type="entry name" value="Tudor_ZGPAT"/>
    <property type="match status" value="1"/>
</dbReference>
<dbReference type="Proteomes" id="UP000515152">
    <property type="component" value="Chromosome 4"/>
</dbReference>
<feature type="region of interest" description="Disordered" evidence="12">
    <location>
        <begin position="512"/>
        <end position="532"/>
    </location>
</feature>
<feature type="region of interest" description="Disordered" evidence="12">
    <location>
        <begin position="394"/>
        <end position="451"/>
    </location>
</feature>
<keyword evidence="5 11" id="KW-0863">Zinc-finger</keyword>
<dbReference type="OrthoDB" id="4822at2759"/>
<dbReference type="PROSITE" id="PS50103">
    <property type="entry name" value="ZF_C3H1"/>
    <property type="match status" value="1"/>
</dbReference>
<keyword evidence="10" id="KW-0539">Nucleus</keyword>
<dbReference type="CTD" id="84619"/>
<evidence type="ECO:0000256" key="9">
    <source>
        <dbReference type="ARBA" id="ARBA00023163"/>
    </source>
</evidence>
<comment type="subcellular location">
    <subcellularLocation>
        <location evidence="1">Nucleus</location>
    </subcellularLocation>
</comment>
<dbReference type="InterPro" id="IPR000467">
    <property type="entry name" value="G_patch_dom"/>
</dbReference>
<accession>A0A6P3VWM5</accession>
<evidence type="ECO:0000256" key="8">
    <source>
        <dbReference type="ARBA" id="ARBA00023125"/>
    </source>
</evidence>
<dbReference type="RefSeq" id="XP_012682983.1">
    <property type="nucleotide sequence ID" value="XM_012827529.3"/>
</dbReference>
<evidence type="ECO:0000256" key="11">
    <source>
        <dbReference type="PROSITE-ProRule" id="PRU00723"/>
    </source>
</evidence>
<evidence type="ECO:0000256" key="3">
    <source>
        <dbReference type="ARBA" id="ARBA00022491"/>
    </source>
</evidence>
<feature type="compositionally biased region" description="Low complexity" evidence="12">
    <location>
        <begin position="427"/>
        <end position="443"/>
    </location>
</feature>
<dbReference type="InterPro" id="IPR000571">
    <property type="entry name" value="Znf_CCCH"/>
</dbReference>
<dbReference type="GO" id="GO:0008270">
    <property type="term" value="F:zinc ion binding"/>
    <property type="evidence" value="ECO:0007669"/>
    <property type="project" value="UniProtKB-KW"/>
</dbReference>
<sequence length="532" mass="58321">MDEGTLLASIQTYNGQLQQVEAALVAGLDPEQQADLLQLKNDLQELLELTEGSLLSLKKSQLLASLEAALTESPQGHTEQSLLLANNLGTATGSQQGHIERGEQDGECSSFYSELVGLGSDSHSSVPAREAETGEKDDGDADEEEEEEDYLSGSKVRAPYRTSWGTLEYHNAMVVGAEPPEEGEERVRVLYLQPTHRAMKPCPFYLEDKCRFPDNCRFSHGEAVGVSELRDFQEADLSELGEGSSCLARHEDGVWYPAKITELKDGVYTVKFDSLLLKKAELEADGVIPPMRTDDPVSSESDDDTDMAFAKVVDSAEAGWAVVDGSEFGGWEVHTRGIGSRLLMKMGYEQGKGLGKYLEGRVEPVQAQVVPRGAAALEGCGELTRALAARPRITRKGAPGPKRRLKRRAGSGEGKPNVFDFLNAKLGSAQARPSGPAAPAAPRDAYRGGQRDKREMNVQLYQATERVTQTEKEIQQLRHSLNRKVGRDAAVVSRLEENLAAAQKRLVQQKAQEQLLQSKRKRADTHKNMTEF</sequence>
<dbReference type="SUPFAM" id="SSF63748">
    <property type="entry name" value="Tudor/PWWP/MBT"/>
    <property type="match status" value="1"/>
</dbReference>
<keyword evidence="4 11" id="KW-0479">Metal-binding</keyword>
<keyword evidence="8" id="KW-0238">DNA-binding</keyword>
<keyword evidence="9" id="KW-0804">Transcription</keyword>
<dbReference type="PANTHER" id="PTHR46297:SF1">
    <property type="entry name" value="ZINC FINGER CCCH-TYPE WITH G PATCH DOMAIN-CONTAINING PROTEIN"/>
    <property type="match status" value="1"/>
</dbReference>
<evidence type="ECO:0000313" key="16">
    <source>
        <dbReference type="RefSeq" id="XP_012682983.1"/>
    </source>
</evidence>
<reference evidence="16" key="1">
    <citation type="submission" date="2025-08" db="UniProtKB">
        <authorList>
            <consortium name="RefSeq"/>
        </authorList>
    </citation>
    <scope>IDENTIFICATION</scope>
</reference>
<dbReference type="GO" id="GO:0000978">
    <property type="term" value="F:RNA polymerase II cis-regulatory region sequence-specific DNA binding"/>
    <property type="evidence" value="ECO:0007669"/>
    <property type="project" value="TreeGrafter"/>
</dbReference>
<keyword evidence="6 11" id="KW-0862">Zinc</keyword>
<name>A0A6P3VWM5_CLUHA</name>
<keyword evidence="7" id="KW-0805">Transcription regulation</keyword>
<evidence type="ECO:0000256" key="4">
    <source>
        <dbReference type="ARBA" id="ARBA00022723"/>
    </source>
</evidence>
<dbReference type="InterPro" id="IPR041367">
    <property type="entry name" value="Znf-CCCH_4"/>
</dbReference>
<feature type="region of interest" description="Disordered" evidence="12">
    <location>
        <begin position="119"/>
        <end position="154"/>
    </location>
</feature>
<evidence type="ECO:0000259" key="14">
    <source>
        <dbReference type="PROSITE" id="PS50174"/>
    </source>
</evidence>
<feature type="compositionally biased region" description="Acidic residues" evidence="12">
    <location>
        <begin position="137"/>
        <end position="150"/>
    </location>
</feature>
<dbReference type="GO" id="GO:0001227">
    <property type="term" value="F:DNA-binding transcription repressor activity, RNA polymerase II-specific"/>
    <property type="evidence" value="ECO:0007669"/>
    <property type="project" value="TreeGrafter"/>
</dbReference>
<evidence type="ECO:0000256" key="6">
    <source>
        <dbReference type="ARBA" id="ARBA00022833"/>
    </source>
</evidence>
<feature type="domain" description="G-patch" evidence="14">
    <location>
        <begin position="335"/>
        <end position="385"/>
    </location>
</feature>
<keyword evidence="3" id="KW-0678">Repressor</keyword>
<proteinExistence type="predicted"/>
<evidence type="ECO:0000256" key="1">
    <source>
        <dbReference type="ARBA" id="ARBA00004123"/>
    </source>
</evidence>
<evidence type="ECO:0000256" key="2">
    <source>
        <dbReference type="ARBA" id="ARBA00022414"/>
    </source>
</evidence>
<feature type="zinc finger region" description="C3H1-type" evidence="11">
    <location>
        <begin position="197"/>
        <end position="223"/>
    </location>
</feature>
<evidence type="ECO:0000256" key="5">
    <source>
        <dbReference type="ARBA" id="ARBA00022771"/>
    </source>
</evidence>
<gene>
    <name evidence="16" type="primary">zgpat</name>
</gene>
<evidence type="ECO:0000259" key="13">
    <source>
        <dbReference type="PROSITE" id="PS50103"/>
    </source>
</evidence>
<dbReference type="PANTHER" id="PTHR46297">
    <property type="entry name" value="ZINC FINGER CCCH-TYPE WITH G PATCH DOMAIN-CONTAINING PROTEIN"/>
    <property type="match status" value="1"/>
</dbReference>
<dbReference type="SMART" id="SM00443">
    <property type="entry name" value="G_patch"/>
    <property type="match status" value="1"/>
</dbReference>
<dbReference type="Gene3D" id="2.30.30.140">
    <property type="match status" value="1"/>
</dbReference>
<organism evidence="15 16">
    <name type="scientific">Clupea harengus</name>
    <name type="common">Atlantic herring</name>
    <dbReference type="NCBI Taxonomy" id="7950"/>
    <lineage>
        <taxon>Eukaryota</taxon>
        <taxon>Metazoa</taxon>
        <taxon>Chordata</taxon>
        <taxon>Craniata</taxon>
        <taxon>Vertebrata</taxon>
        <taxon>Euteleostomi</taxon>
        <taxon>Actinopterygii</taxon>
        <taxon>Neopterygii</taxon>
        <taxon>Teleostei</taxon>
        <taxon>Clupei</taxon>
        <taxon>Clupeiformes</taxon>
        <taxon>Clupeoidei</taxon>
        <taxon>Clupeidae</taxon>
        <taxon>Clupea</taxon>
    </lineage>
</organism>
<evidence type="ECO:0000313" key="15">
    <source>
        <dbReference type="Proteomes" id="UP000515152"/>
    </source>
</evidence>